<sequence length="206" mass="22931">MAEYLIPKSAVIFEEEIKKSRFITYLQHTEGLEQAKAFWNRIKQDHPNARHHCWATVAGKPMDSQQLGFSDDGEPAGTAGKPMLNALQGSHIGEISAVVVRYYGGILLGTGGLVRAYGNGVQQALKLLETETKVERTLFRLDCDYGQLSLVQLLCEKYQIEIMEQDFQVQIHLILGISEKMVQPFAAELLEKSAGRLAIEPLEAGE</sequence>
<evidence type="ECO:0000256" key="1">
    <source>
        <dbReference type="ARBA" id="ARBA00007665"/>
    </source>
</evidence>
<dbReference type="EMBL" id="MLHQ01000035">
    <property type="protein sequence ID" value="OOF55782.1"/>
    <property type="molecule type" value="Genomic_DNA"/>
</dbReference>
<evidence type="ECO:0000259" key="2">
    <source>
        <dbReference type="Pfam" id="PF01205"/>
    </source>
</evidence>
<dbReference type="GO" id="GO:0032561">
    <property type="term" value="F:guanyl ribonucleotide binding"/>
    <property type="evidence" value="ECO:0007669"/>
    <property type="project" value="UniProtKB-ARBA"/>
</dbReference>
<reference evidence="4 5" key="1">
    <citation type="submission" date="2016-10" db="EMBL/GenBank/DDBJ databases">
        <title>Rodentibacter gen. nov. and new species.</title>
        <authorList>
            <person name="Christensen H."/>
        </authorList>
    </citation>
    <scope>NUCLEOTIDE SEQUENCE [LARGE SCALE GENOMIC DNA]</scope>
    <source>
        <strain evidence="4 5">Ac151</strain>
    </source>
</reference>
<protein>
    <submittedName>
        <fullName evidence="4">YigZ family protein</fullName>
    </submittedName>
</protein>
<dbReference type="GO" id="GO:0006446">
    <property type="term" value="P:regulation of translational initiation"/>
    <property type="evidence" value="ECO:0007669"/>
    <property type="project" value="TreeGrafter"/>
</dbReference>
<dbReference type="OrthoDB" id="9813771at2"/>
<dbReference type="InterPro" id="IPR020569">
    <property type="entry name" value="UPF0029_Impact_CS"/>
</dbReference>
<dbReference type="PROSITE" id="PS00910">
    <property type="entry name" value="UPF0029"/>
    <property type="match status" value="1"/>
</dbReference>
<dbReference type="SUPFAM" id="SSF54980">
    <property type="entry name" value="EF-G C-terminal domain-like"/>
    <property type="match status" value="1"/>
</dbReference>
<dbReference type="GO" id="GO:0017111">
    <property type="term" value="F:ribonucleoside triphosphate phosphatase activity"/>
    <property type="evidence" value="ECO:0007669"/>
    <property type="project" value="UniProtKB-ARBA"/>
</dbReference>
<dbReference type="AlphaFoldDB" id="A0A1V3JHK9"/>
<accession>A0A1V3JHK9</accession>
<dbReference type="InterPro" id="IPR035647">
    <property type="entry name" value="EFG_III/V"/>
</dbReference>
<dbReference type="InterPro" id="IPR015269">
    <property type="entry name" value="UPF0029_Impact_C"/>
</dbReference>
<dbReference type="SUPFAM" id="SSF54211">
    <property type="entry name" value="Ribosomal protein S5 domain 2-like"/>
    <property type="match status" value="1"/>
</dbReference>
<comment type="caution">
    <text evidence="4">The sequence shown here is derived from an EMBL/GenBank/DDBJ whole genome shotgun (WGS) entry which is preliminary data.</text>
</comment>
<dbReference type="GO" id="GO:0005737">
    <property type="term" value="C:cytoplasm"/>
    <property type="evidence" value="ECO:0007669"/>
    <property type="project" value="TreeGrafter"/>
</dbReference>
<dbReference type="Gene3D" id="3.30.70.240">
    <property type="match status" value="1"/>
</dbReference>
<dbReference type="PANTHER" id="PTHR16301:SF20">
    <property type="entry name" value="IMPACT FAMILY MEMBER YIGZ"/>
    <property type="match status" value="1"/>
</dbReference>
<feature type="domain" description="Impact N-terminal" evidence="2">
    <location>
        <begin position="18"/>
        <end position="125"/>
    </location>
</feature>
<evidence type="ECO:0000313" key="4">
    <source>
        <dbReference type="EMBL" id="OOF55782.1"/>
    </source>
</evidence>
<dbReference type="GO" id="GO:0043168">
    <property type="term" value="F:anion binding"/>
    <property type="evidence" value="ECO:0007669"/>
    <property type="project" value="UniProtKB-ARBA"/>
</dbReference>
<evidence type="ECO:0000259" key="3">
    <source>
        <dbReference type="Pfam" id="PF09186"/>
    </source>
</evidence>
<gene>
    <name evidence="4" type="ORF">BKL49_11125</name>
</gene>
<organism evidence="4 5">
    <name type="scientific">Rodentibacter myodis</name>
    <dbReference type="NCBI Taxonomy" id="1907939"/>
    <lineage>
        <taxon>Bacteria</taxon>
        <taxon>Pseudomonadati</taxon>
        <taxon>Pseudomonadota</taxon>
        <taxon>Gammaproteobacteria</taxon>
        <taxon>Pasteurellales</taxon>
        <taxon>Pasteurellaceae</taxon>
        <taxon>Rodentibacter</taxon>
    </lineage>
</organism>
<dbReference type="Pfam" id="PF09186">
    <property type="entry name" value="DUF1949"/>
    <property type="match status" value="1"/>
</dbReference>
<proteinExistence type="inferred from homology"/>
<dbReference type="InterPro" id="IPR020568">
    <property type="entry name" value="Ribosomal_Su5_D2-typ_SF"/>
</dbReference>
<dbReference type="STRING" id="1907939.BKL49_11125"/>
<dbReference type="NCBIfam" id="TIGR00257">
    <property type="entry name" value="IMPACT_YIGZ"/>
    <property type="match status" value="1"/>
</dbReference>
<dbReference type="Proteomes" id="UP000188602">
    <property type="component" value="Unassembled WGS sequence"/>
</dbReference>
<dbReference type="InterPro" id="IPR001498">
    <property type="entry name" value="Impact_N"/>
</dbReference>
<dbReference type="Pfam" id="PF01205">
    <property type="entry name" value="Impact_N"/>
    <property type="match status" value="1"/>
</dbReference>
<dbReference type="InterPro" id="IPR036956">
    <property type="entry name" value="Impact_N_sf"/>
</dbReference>
<dbReference type="InterPro" id="IPR023582">
    <property type="entry name" value="Impact"/>
</dbReference>
<dbReference type="PANTHER" id="PTHR16301">
    <property type="entry name" value="IMPACT-RELATED"/>
    <property type="match status" value="1"/>
</dbReference>
<comment type="similarity">
    <text evidence="1">Belongs to the IMPACT family.</text>
</comment>
<feature type="domain" description="UPF0029" evidence="3">
    <location>
        <begin position="141"/>
        <end position="196"/>
    </location>
</feature>
<name>A0A1V3JHK9_9PAST</name>
<dbReference type="InterPro" id="IPR015796">
    <property type="entry name" value="Impact_YigZ-like"/>
</dbReference>
<dbReference type="Gene3D" id="3.30.230.30">
    <property type="entry name" value="Impact, N-terminal domain"/>
    <property type="match status" value="1"/>
</dbReference>
<evidence type="ECO:0000313" key="5">
    <source>
        <dbReference type="Proteomes" id="UP000188602"/>
    </source>
</evidence>
<keyword evidence="5" id="KW-1185">Reference proteome</keyword>
<dbReference type="RefSeq" id="WP_077425491.1">
    <property type="nucleotide sequence ID" value="NZ_MLHQ01000035.1"/>
</dbReference>